<keyword evidence="1" id="KW-0812">Transmembrane</keyword>
<feature type="transmembrane region" description="Helical" evidence="1">
    <location>
        <begin position="350"/>
        <end position="371"/>
    </location>
</feature>
<feature type="transmembrane region" description="Helical" evidence="1">
    <location>
        <begin position="282"/>
        <end position="303"/>
    </location>
</feature>
<sequence>MSVPPSDAPRPARSTAGMLAWVWAGVIVYASLFPFEGWRWPPGVAPGDLLRLPWPRYFIPFDIVSNLAGYAPLGLLITLAGLRRGASWRRALVPGLLAGALLSGGLELIQHLLPGRVPSSLDWLLNAAGALLGAVLAGVAARGGGLRAWDRWRNRWVLRGHGGALALLALWPVALVYPPPSPFGLGRIGPALQRGMVWALEDVPWARPVLDALTTPMPAALAWPGPVGATVLCAGLLAPCLLACAASTPGRRRGVLLCGIVLAGVAASTLSSVINYGPAHPWAWAAPGDGHGLMLVIALLLPLAWLPSRLAGLAGLACLLVLVLAVHALPLDPYGALNEQSWEQGRFIRFHGLTPWLAWLWPYGAMAWLSARLARP</sequence>
<feature type="transmembrane region" description="Helical" evidence="1">
    <location>
        <begin position="20"/>
        <end position="38"/>
    </location>
</feature>
<dbReference type="Pfam" id="PF04892">
    <property type="entry name" value="VanZ"/>
    <property type="match status" value="1"/>
</dbReference>
<keyword evidence="1" id="KW-0472">Membrane</keyword>
<feature type="transmembrane region" description="Helical" evidence="1">
    <location>
        <begin position="91"/>
        <end position="111"/>
    </location>
</feature>
<accession>A0ABU9B3X2</accession>
<evidence type="ECO:0000259" key="2">
    <source>
        <dbReference type="Pfam" id="PF04892"/>
    </source>
</evidence>
<reference evidence="3 4" key="1">
    <citation type="submission" date="2024-04" db="EMBL/GenBank/DDBJ databases">
        <title>Novel species of the genus Ideonella isolated from streams.</title>
        <authorList>
            <person name="Lu H."/>
        </authorList>
    </citation>
    <scope>NUCLEOTIDE SEQUENCE [LARGE SCALE GENOMIC DNA]</scope>
    <source>
        <strain evidence="3 4">BYS139W</strain>
    </source>
</reference>
<feature type="domain" description="VanZ-like" evidence="2">
    <location>
        <begin position="56"/>
        <end position="138"/>
    </location>
</feature>
<feature type="transmembrane region" description="Helical" evidence="1">
    <location>
        <begin position="123"/>
        <end position="144"/>
    </location>
</feature>
<evidence type="ECO:0000313" key="3">
    <source>
        <dbReference type="EMBL" id="MEK8024454.1"/>
    </source>
</evidence>
<comment type="caution">
    <text evidence="3">The sequence shown here is derived from an EMBL/GenBank/DDBJ whole genome shotgun (WGS) entry which is preliminary data.</text>
</comment>
<dbReference type="InterPro" id="IPR006976">
    <property type="entry name" value="VanZ-like"/>
</dbReference>
<feature type="transmembrane region" description="Helical" evidence="1">
    <location>
        <begin position="58"/>
        <end position="79"/>
    </location>
</feature>
<feature type="transmembrane region" description="Helical" evidence="1">
    <location>
        <begin position="156"/>
        <end position="177"/>
    </location>
</feature>
<keyword evidence="1" id="KW-1133">Transmembrane helix</keyword>
<protein>
    <submittedName>
        <fullName evidence="3">VanZ family protein</fullName>
    </submittedName>
</protein>
<gene>
    <name evidence="3" type="ORF">AACH11_00530</name>
</gene>
<dbReference type="RefSeq" id="WP_341372238.1">
    <property type="nucleotide sequence ID" value="NZ_JBBUTF010000001.1"/>
</dbReference>
<feature type="transmembrane region" description="Helical" evidence="1">
    <location>
        <begin position="254"/>
        <end position="276"/>
    </location>
</feature>
<name>A0ABU9B3X2_9BURK</name>
<keyword evidence="4" id="KW-1185">Reference proteome</keyword>
<feature type="transmembrane region" description="Helical" evidence="1">
    <location>
        <begin position="310"/>
        <end position="330"/>
    </location>
</feature>
<proteinExistence type="predicted"/>
<evidence type="ECO:0000256" key="1">
    <source>
        <dbReference type="SAM" id="Phobius"/>
    </source>
</evidence>
<dbReference type="EMBL" id="JBBUTF010000001">
    <property type="protein sequence ID" value="MEK8024454.1"/>
    <property type="molecule type" value="Genomic_DNA"/>
</dbReference>
<dbReference type="Proteomes" id="UP001368500">
    <property type="component" value="Unassembled WGS sequence"/>
</dbReference>
<organism evidence="3 4">
    <name type="scientific">Pseudaquabacterium rugosum</name>
    <dbReference type="NCBI Taxonomy" id="2984194"/>
    <lineage>
        <taxon>Bacteria</taxon>
        <taxon>Pseudomonadati</taxon>
        <taxon>Pseudomonadota</taxon>
        <taxon>Betaproteobacteria</taxon>
        <taxon>Burkholderiales</taxon>
        <taxon>Sphaerotilaceae</taxon>
        <taxon>Pseudaquabacterium</taxon>
    </lineage>
</organism>
<feature type="transmembrane region" description="Helical" evidence="1">
    <location>
        <begin position="221"/>
        <end position="242"/>
    </location>
</feature>
<evidence type="ECO:0000313" key="4">
    <source>
        <dbReference type="Proteomes" id="UP001368500"/>
    </source>
</evidence>